<evidence type="ECO:0000313" key="2">
    <source>
        <dbReference type="Proteomes" id="UP001163321"/>
    </source>
</evidence>
<evidence type="ECO:0000313" key="1">
    <source>
        <dbReference type="EMBL" id="KAI9908568.1"/>
    </source>
</evidence>
<gene>
    <name evidence="1" type="ORF">PsorP6_003597</name>
</gene>
<organism evidence="1 2">
    <name type="scientific">Peronosclerospora sorghi</name>
    <dbReference type="NCBI Taxonomy" id="230839"/>
    <lineage>
        <taxon>Eukaryota</taxon>
        <taxon>Sar</taxon>
        <taxon>Stramenopiles</taxon>
        <taxon>Oomycota</taxon>
        <taxon>Peronosporomycetes</taxon>
        <taxon>Peronosporales</taxon>
        <taxon>Peronosporaceae</taxon>
        <taxon>Peronosclerospora</taxon>
    </lineage>
</organism>
<accession>A0ACC0VS62</accession>
<protein>
    <submittedName>
        <fullName evidence="1">Uncharacterized protein</fullName>
    </submittedName>
</protein>
<dbReference type="EMBL" id="CM047587">
    <property type="protein sequence ID" value="KAI9908568.1"/>
    <property type="molecule type" value="Genomic_DNA"/>
</dbReference>
<name>A0ACC0VS62_9STRA</name>
<keyword evidence="2" id="KW-1185">Reference proteome</keyword>
<reference evidence="1 2" key="1">
    <citation type="journal article" date="2022" name="bioRxiv">
        <title>The genome of the oomycete Peronosclerospora sorghi, a cosmopolitan pathogen of maize and sorghum, is inflated with dispersed pseudogenes.</title>
        <authorList>
            <person name="Fletcher K."/>
            <person name="Martin F."/>
            <person name="Isakeit T."/>
            <person name="Cavanaugh K."/>
            <person name="Magill C."/>
            <person name="Michelmore R."/>
        </authorList>
    </citation>
    <scope>NUCLEOTIDE SEQUENCE [LARGE SCALE GENOMIC DNA]</scope>
    <source>
        <strain evidence="1">P6</strain>
    </source>
</reference>
<sequence>MVKLEKDGSTDVEKNMQQRSLKAQEIKLARYKLLLEIRRSLLSSHQDTMKLRNDNSSRFGKLIEIQCNPHGKISGAQILRAKDAHGIPELSIHLCNDAKEFDNDENMYRDNRIPLGNLKFAMENESYVIVDDDAANRMSSKRRYLM</sequence>
<proteinExistence type="predicted"/>
<dbReference type="Proteomes" id="UP001163321">
    <property type="component" value="Chromosome 8"/>
</dbReference>
<comment type="caution">
    <text evidence="1">The sequence shown here is derived from an EMBL/GenBank/DDBJ whole genome shotgun (WGS) entry which is preliminary data.</text>
</comment>